<feature type="transmembrane region" description="Helical" evidence="6">
    <location>
        <begin position="137"/>
        <end position="154"/>
    </location>
</feature>
<evidence type="ECO:0000313" key="7">
    <source>
        <dbReference type="EMBL" id="MCA9756930.1"/>
    </source>
</evidence>
<evidence type="ECO:0000313" key="8">
    <source>
        <dbReference type="Proteomes" id="UP000739538"/>
    </source>
</evidence>
<accession>A0A956NGD8</accession>
<evidence type="ECO:0000256" key="2">
    <source>
        <dbReference type="ARBA" id="ARBA00022692"/>
    </source>
</evidence>
<dbReference type="PANTHER" id="PTHR30474:SF1">
    <property type="entry name" value="PEPTIDOGLYCAN GLYCOSYLTRANSFERASE MRDB"/>
    <property type="match status" value="1"/>
</dbReference>
<dbReference type="NCBIfam" id="NF037961">
    <property type="entry name" value="RodA_shape"/>
    <property type="match status" value="1"/>
</dbReference>
<dbReference type="GO" id="GO:0015648">
    <property type="term" value="F:lipid-linked peptidoglycan transporter activity"/>
    <property type="evidence" value="ECO:0007669"/>
    <property type="project" value="TreeGrafter"/>
</dbReference>
<sequence length="407" mass="44874">MNLRVYRKHNDWLLMLPTLLLVMAGVATIYSATRLATGDASAFFERHLMYLAMGSVVFGFFFFLPLRLWEDWSYVVYGISLLLLVAVLLFGVDSHGAQRWFQVGPLRSQPSEFAKLALVAVLARYLAGKRVDLSRPGPLAIAMLLVLAPTALVLQQPDLGTAGAFPALALPMLIWAGMPRILLFILLSPIIGLLLVYNLVFWVVFLVFSIVVFRRSRLSNLLLGLFLLLQVGLHLGAPRVIETLHPYQQARIHTFFHPESDPSGSGWQVLQSRIAIGSGQLFGKGYLQGSQKKLAFLPMQHNDFIFSVIGEEWGFFGAAVIVILFGLLVARSVRVATQCRSPFGSLLLVGVAGLIFYHAAVNMAMTMGLFPVTGLPLPFLSYGGSFLWTMLAAAGQMGNVAAHRFEY</sequence>
<feature type="transmembrane region" description="Helical" evidence="6">
    <location>
        <begin position="220"/>
        <end position="237"/>
    </location>
</feature>
<feature type="transmembrane region" description="Helical" evidence="6">
    <location>
        <begin position="48"/>
        <end position="66"/>
    </location>
</feature>
<dbReference type="PANTHER" id="PTHR30474">
    <property type="entry name" value="CELL CYCLE PROTEIN"/>
    <property type="match status" value="1"/>
</dbReference>
<dbReference type="GO" id="GO:0032153">
    <property type="term" value="C:cell division site"/>
    <property type="evidence" value="ECO:0007669"/>
    <property type="project" value="TreeGrafter"/>
</dbReference>
<dbReference type="AlphaFoldDB" id="A0A956NGD8"/>
<protein>
    <submittedName>
        <fullName evidence="7">Rod shape-determining protein RodA</fullName>
    </submittedName>
</protein>
<keyword evidence="5 6" id="KW-0472">Membrane</keyword>
<organism evidence="7 8">
    <name type="scientific">Eiseniibacteriota bacterium</name>
    <dbReference type="NCBI Taxonomy" id="2212470"/>
    <lineage>
        <taxon>Bacteria</taxon>
        <taxon>Candidatus Eiseniibacteriota</taxon>
    </lineage>
</organism>
<feature type="transmembrane region" description="Helical" evidence="6">
    <location>
        <begin position="342"/>
        <end position="360"/>
    </location>
</feature>
<keyword evidence="3" id="KW-0133">Cell shape</keyword>
<dbReference type="Proteomes" id="UP000739538">
    <property type="component" value="Unassembled WGS sequence"/>
</dbReference>
<dbReference type="NCBIfam" id="TIGR02210">
    <property type="entry name" value="rodA_shape"/>
    <property type="match status" value="1"/>
</dbReference>
<gene>
    <name evidence="7" type="primary">rodA</name>
    <name evidence="7" type="ORF">KDA27_14085</name>
</gene>
<evidence type="ECO:0000256" key="4">
    <source>
        <dbReference type="ARBA" id="ARBA00022989"/>
    </source>
</evidence>
<feature type="transmembrane region" description="Helical" evidence="6">
    <location>
        <begin position="12"/>
        <end position="36"/>
    </location>
</feature>
<dbReference type="Pfam" id="PF01098">
    <property type="entry name" value="FTSW_RODA_SPOVE"/>
    <property type="match status" value="1"/>
</dbReference>
<evidence type="ECO:0000256" key="1">
    <source>
        <dbReference type="ARBA" id="ARBA00004141"/>
    </source>
</evidence>
<comment type="caution">
    <text evidence="7">The sequence shown here is derived from an EMBL/GenBank/DDBJ whole genome shotgun (WGS) entry which is preliminary data.</text>
</comment>
<feature type="transmembrane region" description="Helical" evidence="6">
    <location>
        <begin position="313"/>
        <end position="330"/>
    </location>
</feature>
<comment type="subcellular location">
    <subcellularLocation>
        <location evidence="1">Membrane</location>
        <topology evidence="1">Multi-pass membrane protein</topology>
    </subcellularLocation>
</comment>
<evidence type="ECO:0000256" key="3">
    <source>
        <dbReference type="ARBA" id="ARBA00022960"/>
    </source>
</evidence>
<dbReference type="EMBL" id="JAGQHS010000073">
    <property type="protein sequence ID" value="MCA9756930.1"/>
    <property type="molecule type" value="Genomic_DNA"/>
</dbReference>
<feature type="transmembrane region" description="Helical" evidence="6">
    <location>
        <begin position="72"/>
        <end position="92"/>
    </location>
</feature>
<evidence type="ECO:0000256" key="6">
    <source>
        <dbReference type="SAM" id="Phobius"/>
    </source>
</evidence>
<dbReference type="InterPro" id="IPR001182">
    <property type="entry name" value="FtsW/RodA"/>
</dbReference>
<keyword evidence="2 6" id="KW-0812">Transmembrane</keyword>
<dbReference type="InterPro" id="IPR011923">
    <property type="entry name" value="RodA/MrdB"/>
</dbReference>
<dbReference type="GO" id="GO:0005886">
    <property type="term" value="C:plasma membrane"/>
    <property type="evidence" value="ECO:0007669"/>
    <property type="project" value="TreeGrafter"/>
</dbReference>
<dbReference type="GO" id="GO:0008360">
    <property type="term" value="P:regulation of cell shape"/>
    <property type="evidence" value="ECO:0007669"/>
    <property type="project" value="UniProtKB-KW"/>
</dbReference>
<reference evidence="7" key="1">
    <citation type="submission" date="2020-04" db="EMBL/GenBank/DDBJ databases">
        <authorList>
            <person name="Zhang T."/>
        </authorList>
    </citation>
    <scope>NUCLEOTIDE SEQUENCE</scope>
    <source>
        <strain evidence="7">HKST-UBA02</strain>
    </source>
</reference>
<evidence type="ECO:0000256" key="5">
    <source>
        <dbReference type="ARBA" id="ARBA00023136"/>
    </source>
</evidence>
<feature type="transmembrane region" description="Helical" evidence="6">
    <location>
        <begin position="184"/>
        <end position="213"/>
    </location>
</feature>
<keyword evidence="4 6" id="KW-1133">Transmembrane helix</keyword>
<name>A0A956NGD8_UNCEI</name>
<feature type="transmembrane region" description="Helical" evidence="6">
    <location>
        <begin position="380"/>
        <end position="402"/>
    </location>
</feature>
<proteinExistence type="predicted"/>
<reference evidence="7" key="2">
    <citation type="journal article" date="2021" name="Microbiome">
        <title>Successional dynamics and alternative stable states in a saline activated sludge microbial community over 9 years.</title>
        <authorList>
            <person name="Wang Y."/>
            <person name="Ye J."/>
            <person name="Ju F."/>
            <person name="Liu L."/>
            <person name="Boyd J.A."/>
            <person name="Deng Y."/>
            <person name="Parks D.H."/>
            <person name="Jiang X."/>
            <person name="Yin X."/>
            <person name="Woodcroft B.J."/>
            <person name="Tyson G.W."/>
            <person name="Hugenholtz P."/>
            <person name="Polz M.F."/>
            <person name="Zhang T."/>
        </authorList>
    </citation>
    <scope>NUCLEOTIDE SEQUENCE</scope>
    <source>
        <strain evidence="7">HKST-UBA02</strain>
    </source>
</reference>
<feature type="transmembrane region" description="Helical" evidence="6">
    <location>
        <begin position="161"/>
        <end position="178"/>
    </location>
</feature>
<dbReference type="GO" id="GO:0051301">
    <property type="term" value="P:cell division"/>
    <property type="evidence" value="ECO:0007669"/>
    <property type="project" value="InterPro"/>
</dbReference>